<dbReference type="InterPro" id="IPR052039">
    <property type="entry name" value="Caspase-related_regulators"/>
</dbReference>
<dbReference type="AlphaFoldDB" id="A0A9D2BG93"/>
<accession>A0A9D2BG93</accession>
<dbReference type="InterPro" id="IPR001309">
    <property type="entry name" value="Pept_C14_p20"/>
</dbReference>
<evidence type="ECO:0000313" key="3">
    <source>
        <dbReference type="Proteomes" id="UP000886740"/>
    </source>
</evidence>
<dbReference type="PROSITE" id="PS50208">
    <property type="entry name" value="CASPASE_P20"/>
    <property type="match status" value="1"/>
</dbReference>
<reference evidence="2" key="1">
    <citation type="journal article" date="2021" name="PeerJ">
        <title>Extensive microbial diversity within the chicken gut microbiome revealed by metagenomics and culture.</title>
        <authorList>
            <person name="Gilroy R."/>
            <person name="Ravi A."/>
            <person name="Getino M."/>
            <person name="Pursley I."/>
            <person name="Horton D.L."/>
            <person name="Alikhan N.F."/>
            <person name="Baker D."/>
            <person name="Gharbi K."/>
            <person name="Hall N."/>
            <person name="Watson M."/>
            <person name="Adriaenssens E.M."/>
            <person name="Foster-Nyarko E."/>
            <person name="Jarju S."/>
            <person name="Secka A."/>
            <person name="Antonio M."/>
            <person name="Oren A."/>
            <person name="Chaudhuri R.R."/>
            <person name="La Ragione R."/>
            <person name="Hildebrand F."/>
            <person name="Pallen M.J."/>
        </authorList>
    </citation>
    <scope>NUCLEOTIDE SEQUENCE</scope>
    <source>
        <strain evidence="2">ChiGjej6B6-14162</strain>
    </source>
</reference>
<organism evidence="2 3">
    <name type="scientific">Candidatus Parabacteroides intestinipullorum</name>
    <dbReference type="NCBI Taxonomy" id="2838723"/>
    <lineage>
        <taxon>Bacteria</taxon>
        <taxon>Pseudomonadati</taxon>
        <taxon>Bacteroidota</taxon>
        <taxon>Bacteroidia</taxon>
        <taxon>Bacteroidales</taxon>
        <taxon>Tannerellaceae</taxon>
        <taxon>Parabacteroides</taxon>
    </lineage>
</organism>
<comment type="caution">
    <text evidence="2">The sequence shown here is derived from an EMBL/GenBank/DDBJ whole genome shotgun (WGS) entry which is preliminary data.</text>
</comment>
<dbReference type="Proteomes" id="UP000886740">
    <property type="component" value="Unassembled WGS sequence"/>
</dbReference>
<dbReference type="Gene3D" id="3.40.50.1460">
    <property type="match status" value="1"/>
</dbReference>
<dbReference type="InterPro" id="IPR029030">
    <property type="entry name" value="Caspase-like_dom_sf"/>
</dbReference>
<proteinExistence type="predicted"/>
<gene>
    <name evidence="2" type="ORF">H9977_10805</name>
</gene>
<dbReference type="GO" id="GO:0006508">
    <property type="term" value="P:proteolysis"/>
    <property type="evidence" value="ECO:0007669"/>
    <property type="project" value="InterPro"/>
</dbReference>
<feature type="domain" description="Caspase family p20" evidence="1">
    <location>
        <begin position="7"/>
        <end position="84"/>
    </location>
</feature>
<dbReference type="PANTHER" id="PTHR22576:SF37">
    <property type="entry name" value="MUCOSA-ASSOCIATED LYMPHOID TISSUE LYMPHOMA TRANSLOCATION PROTEIN 1"/>
    <property type="match status" value="1"/>
</dbReference>
<evidence type="ECO:0000259" key="1">
    <source>
        <dbReference type="PROSITE" id="PS50208"/>
    </source>
</evidence>
<protein>
    <submittedName>
        <fullName evidence="2">Caspase family protein</fullName>
    </submittedName>
</protein>
<dbReference type="EMBL" id="DXEL01000073">
    <property type="protein sequence ID" value="HIX75505.1"/>
    <property type="molecule type" value="Genomic_DNA"/>
</dbReference>
<dbReference type="Pfam" id="PF00656">
    <property type="entry name" value="Peptidase_C14"/>
    <property type="match status" value="1"/>
</dbReference>
<dbReference type="SUPFAM" id="SSF52129">
    <property type="entry name" value="Caspase-like"/>
    <property type="match status" value="1"/>
</dbReference>
<feature type="non-terminal residue" evidence="2">
    <location>
        <position position="312"/>
    </location>
</feature>
<reference evidence="2" key="2">
    <citation type="submission" date="2021-04" db="EMBL/GenBank/DDBJ databases">
        <authorList>
            <person name="Gilroy R."/>
        </authorList>
    </citation>
    <scope>NUCLEOTIDE SEQUENCE</scope>
    <source>
        <strain evidence="2">ChiGjej6B6-14162</strain>
    </source>
</reference>
<name>A0A9D2BG93_9BACT</name>
<dbReference type="GO" id="GO:0004197">
    <property type="term" value="F:cysteine-type endopeptidase activity"/>
    <property type="evidence" value="ECO:0007669"/>
    <property type="project" value="InterPro"/>
</dbReference>
<dbReference type="InterPro" id="IPR011600">
    <property type="entry name" value="Pept_C14_caspase"/>
</dbReference>
<evidence type="ECO:0000313" key="2">
    <source>
        <dbReference type="EMBL" id="HIX75505.1"/>
    </source>
</evidence>
<dbReference type="PANTHER" id="PTHR22576">
    <property type="entry name" value="MUCOSA ASSOCIATED LYMPHOID TISSUE LYMPHOMA TRANSLOCATION PROTEIN 1/PARACASPASE"/>
    <property type="match status" value="1"/>
</dbReference>
<sequence>MQEKNNRKAKAIVVGIDNYEQANKLDNAVNDAKGMADAFRKLGFYVDDYLDIVIDDWDLCFRNFCANLDQFQVCVFYFAGHGVEIDGKNYLLCKDTPADSSEGTKRYSIDLQSVIDKIKKGGCQVCIYMIDACRINPFSEGRAGYASVKLAPIFAPKGTLIAYSTSPGEPASDKGVDNHSYYTYALLEHIFELGLPVESFFKKVRTTVYNLTGGKKTSWEHTSLIGNFCFNSGQLVQDLNTGNYSISVIRRDDYDYSDAQISDIIGGFFSTQFNDQRVALKRMKALVLNSLNKDQMFILGRSCMWAAVYECW</sequence>